<protein>
    <recommendedName>
        <fullName evidence="2">histidine kinase</fullName>
        <ecNumber evidence="2">2.7.13.3</ecNumber>
    </recommendedName>
</protein>
<keyword evidence="7" id="KW-1133">Transmembrane helix</keyword>
<evidence type="ECO:0000256" key="5">
    <source>
        <dbReference type="ARBA" id="ARBA00022777"/>
    </source>
</evidence>
<dbReference type="PANTHER" id="PTHR45436">
    <property type="entry name" value="SENSOR HISTIDINE KINASE YKOH"/>
    <property type="match status" value="1"/>
</dbReference>
<organism evidence="9 10">
    <name type="scientific">Streptomyces yaizuensis</name>
    <dbReference type="NCBI Taxonomy" id="2989713"/>
    <lineage>
        <taxon>Bacteria</taxon>
        <taxon>Bacillati</taxon>
        <taxon>Actinomycetota</taxon>
        <taxon>Actinomycetes</taxon>
        <taxon>Kitasatosporales</taxon>
        <taxon>Streptomycetaceae</taxon>
        <taxon>Streptomyces</taxon>
    </lineage>
</organism>
<gene>
    <name evidence="9" type="ORF">SYYSPA8_27555</name>
</gene>
<evidence type="ECO:0000256" key="3">
    <source>
        <dbReference type="ARBA" id="ARBA00022553"/>
    </source>
</evidence>
<feature type="transmembrane region" description="Helical" evidence="7">
    <location>
        <begin position="21"/>
        <end position="44"/>
    </location>
</feature>
<dbReference type="InterPro" id="IPR036890">
    <property type="entry name" value="HATPase_C_sf"/>
</dbReference>
<dbReference type="EC" id="2.7.13.3" evidence="2"/>
<keyword evidence="10" id="KW-1185">Reference proteome</keyword>
<feature type="compositionally biased region" description="Low complexity" evidence="6">
    <location>
        <begin position="383"/>
        <end position="392"/>
    </location>
</feature>
<comment type="catalytic activity">
    <reaction evidence="1">
        <text>ATP + protein L-histidine = ADP + protein N-phospho-L-histidine.</text>
        <dbReference type="EC" id="2.7.13.3"/>
    </reaction>
</comment>
<evidence type="ECO:0000256" key="4">
    <source>
        <dbReference type="ARBA" id="ARBA00022679"/>
    </source>
</evidence>
<feature type="compositionally biased region" description="Pro residues" evidence="6">
    <location>
        <begin position="75"/>
        <end position="88"/>
    </location>
</feature>
<feature type="region of interest" description="Disordered" evidence="6">
    <location>
        <begin position="74"/>
        <end position="93"/>
    </location>
</feature>
<accession>A0ABQ5P6C5</accession>
<evidence type="ECO:0000313" key="9">
    <source>
        <dbReference type="EMBL" id="GLF98130.1"/>
    </source>
</evidence>
<dbReference type="InterPro" id="IPR003594">
    <property type="entry name" value="HATPase_dom"/>
</dbReference>
<keyword evidence="7" id="KW-0472">Membrane</keyword>
<dbReference type="Pfam" id="PF02518">
    <property type="entry name" value="HATPase_c"/>
    <property type="match status" value="1"/>
</dbReference>
<keyword evidence="5" id="KW-0418">Kinase</keyword>
<keyword evidence="4" id="KW-0808">Transferase</keyword>
<dbReference type="Proteomes" id="UP001291653">
    <property type="component" value="Unassembled WGS sequence"/>
</dbReference>
<evidence type="ECO:0000256" key="1">
    <source>
        <dbReference type="ARBA" id="ARBA00000085"/>
    </source>
</evidence>
<keyword evidence="9" id="KW-0067">ATP-binding</keyword>
<reference evidence="9 10" key="1">
    <citation type="submission" date="2022-10" db="EMBL/GenBank/DDBJ databases">
        <title>Draft genome sequence of Streptomyces sp. YSPA8.</title>
        <authorList>
            <person name="Moriuchi R."/>
            <person name="Dohra H."/>
            <person name="Yamamura H."/>
            <person name="Kodani S."/>
        </authorList>
    </citation>
    <scope>NUCLEOTIDE SEQUENCE [LARGE SCALE GENOMIC DNA]</scope>
    <source>
        <strain evidence="9 10">YSPA8</strain>
    </source>
</reference>
<dbReference type="Gene3D" id="3.30.565.10">
    <property type="entry name" value="Histidine kinase-like ATPase, C-terminal domain"/>
    <property type="match status" value="1"/>
</dbReference>
<feature type="domain" description="Histidine kinase/HSP90-like ATPase" evidence="8">
    <location>
        <begin position="280"/>
        <end position="388"/>
    </location>
</feature>
<keyword evidence="9" id="KW-0547">Nucleotide-binding</keyword>
<evidence type="ECO:0000259" key="8">
    <source>
        <dbReference type="Pfam" id="PF02518"/>
    </source>
</evidence>
<dbReference type="InterPro" id="IPR050428">
    <property type="entry name" value="TCS_sensor_his_kinase"/>
</dbReference>
<sequence length="498" mass="52524">MAEPRTPRARHRRRADLARPAVVAPAVVSLAGTIGAAGLSLTAPHVLPPAAAWTLVTGFGGAALLVSWRRAARISPPPSSPSPVPAPPPEHEQDVVGRLLALAEQGRWDVSHLAGRIQRGEQPAVPRPRPLPAGDGPLAQLERLLVRGQDEALAVIASVAQDRRTAAAVPGQQVDILVHIARRLEVLVLRALEQLDLIERSVEDPDELAQLFALDNLVTLLRRSIENLAVLGGGSPRQIRNPVEIQEVLRTAMGETAQYARMKVTSCPPGTIPGFAMVEIANMLAELLENASDYSHPSTPVEIRAQRAEDGGLAIEIDDRALAMAEGQLERMNDLMAHPENADLTGQLREGRTGLIVVAMIARRHGATVHLASRTDGPGHRATVTLPPRLVTTPPPDAAPHEAERVPVPAASAPAPVPHATAPKRPGPRPSPPGPALLPARTPGRRALPVRTAAPPEPVAPEPAREPVSGRGLADSVAAAEVLRGAALSVPPTQGESR</sequence>
<evidence type="ECO:0000313" key="10">
    <source>
        <dbReference type="Proteomes" id="UP001291653"/>
    </source>
</evidence>
<evidence type="ECO:0000256" key="6">
    <source>
        <dbReference type="SAM" id="MobiDB-lite"/>
    </source>
</evidence>
<feature type="compositionally biased region" description="Low complexity" evidence="6">
    <location>
        <begin position="406"/>
        <end position="424"/>
    </location>
</feature>
<comment type="caution">
    <text evidence="9">The sequence shown here is derived from an EMBL/GenBank/DDBJ whole genome shotgun (WGS) entry which is preliminary data.</text>
</comment>
<proteinExistence type="predicted"/>
<dbReference type="PANTHER" id="PTHR45436:SF5">
    <property type="entry name" value="SENSOR HISTIDINE KINASE TRCS"/>
    <property type="match status" value="1"/>
</dbReference>
<evidence type="ECO:0000256" key="7">
    <source>
        <dbReference type="SAM" id="Phobius"/>
    </source>
</evidence>
<dbReference type="GO" id="GO:0005524">
    <property type="term" value="F:ATP binding"/>
    <property type="evidence" value="ECO:0007669"/>
    <property type="project" value="UniProtKB-KW"/>
</dbReference>
<dbReference type="SUPFAM" id="SSF55874">
    <property type="entry name" value="ATPase domain of HSP90 chaperone/DNA topoisomerase II/histidine kinase"/>
    <property type="match status" value="1"/>
</dbReference>
<dbReference type="RefSeq" id="WP_323450117.1">
    <property type="nucleotide sequence ID" value="NZ_BSBI01000013.1"/>
</dbReference>
<name>A0ABQ5P6C5_9ACTN</name>
<feature type="region of interest" description="Disordered" evidence="6">
    <location>
        <begin position="371"/>
        <end position="473"/>
    </location>
</feature>
<evidence type="ECO:0000256" key="2">
    <source>
        <dbReference type="ARBA" id="ARBA00012438"/>
    </source>
</evidence>
<keyword evidence="7" id="KW-0812">Transmembrane</keyword>
<dbReference type="EMBL" id="BSBI01000013">
    <property type="protein sequence ID" value="GLF98130.1"/>
    <property type="molecule type" value="Genomic_DNA"/>
</dbReference>
<keyword evidence="3" id="KW-0597">Phosphoprotein</keyword>